<protein>
    <recommendedName>
        <fullName evidence="1">Terminase large subunit-like ATPase domain-containing protein</fullName>
    </recommendedName>
</protein>
<dbReference type="Pfam" id="PF03354">
    <property type="entry name" value="TerL_ATPase"/>
    <property type="match status" value="1"/>
</dbReference>
<proteinExistence type="predicted"/>
<gene>
    <name evidence="2" type="ORF">L687_16895</name>
</gene>
<dbReference type="PATRIC" id="fig|1333857.3.peg.1683"/>
<organism evidence="2 3">
    <name type="scientific">Microbacterium maritypicum MF109</name>
    <dbReference type="NCBI Taxonomy" id="1333857"/>
    <lineage>
        <taxon>Bacteria</taxon>
        <taxon>Bacillati</taxon>
        <taxon>Actinomycetota</taxon>
        <taxon>Actinomycetes</taxon>
        <taxon>Micrococcales</taxon>
        <taxon>Microbacteriaceae</taxon>
        <taxon>Microbacterium</taxon>
    </lineage>
</organism>
<dbReference type="PANTHER" id="PTHR41287:SF1">
    <property type="entry name" value="PROTEIN YMFN"/>
    <property type="match status" value="1"/>
</dbReference>
<dbReference type="PANTHER" id="PTHR41287">
    <property type="match status" value="1"/>
</dbReference>
<reference evidence="2 3" key="1">
    <citation type="journal article" date="2013" name="Genome Announc.">
        <title>Whole-genome sequences of five oyster-associated bacteria show potential for crude oil hydrocarbon degradation.</title>
        <authorList>
            <person name="Chauhan A."/>
            <person name="Green S."/>
            <person name="Pathak A."/>
            <person name="Thomas J."/>
            <person name="Venkatramanan R."/>
        </authorList>
    </citation>
    <scope>NUCLEOTIDE SEQUENCE [LARGE SCALE GENOMIC DNA]</scope>
    <source>
        <strain evidence="2 3">MF109</strain>
    </source>
</reference>
<evidence type="ECO:0000313" key="2">
    <source>
        <dbReference type="EMBL" id="EQM78204.1"/>
    </source>
</evidence>
<feature type="domain" description="Terminase large subunit-like ATPase" evidence="1">
    <location>
        <begin position="67"/>
        <end position="208"/>
    </location>
</feature>
<name>T5KLR8_MICMQ</name>
<dbReference type="InterPro" id="IPR046461">
    <property type="entry name" value="TerL_ATPase"/>
</dbReference>
<dbReference type="EMBL" id="ATAO01000181">
    <property type="protein sequence ID" value="EQM78204.1"/>
    <property type="molecule type" value="Genomic_DNA"/>
</dbReference>
<dbReference type="Gene3D" id="3.40.50.300">
    <property type="entry name" value="P-loop containing nucleotide triphosphate hydrolases"/>
    <property type="match status" value="1"/>
</dbReference>
<dbReference type="AlphaFoldDB" id="T5KLR8"/>
<dbReference type="RefSeq" id="WP_021199651.1">
    <property type="nucleotide sequence ID" value="NZ_ATAO01000181.1"/>
</dbReference>
<dbReference type="InterPro" id="IPR005021">
    <property type="entry name" value="Terminase_largesu-like"/>
</dbReference>
<evidence type="ECO:0000313" key="3">
    <source>
        <dbReference type="Proteomes" id="UP000016033"/>
    </source>
</evidence>
<evidence type="ECO:0000259" key="1">
    <source>
        <dbReference type="Pfam" id="PF03354"/>
    </source>
</evidence>
<accession>T5KLR8</accession>
<dbReference type="SUPFAM" id="SSF52540">
    <property type="entry name" value="P-loop containing nucleoside triphosphate hydrolases"/>
    <property type="match status" value="1"/>
</dbReference>
<dbReference type="InterPro" id="IPR027417">
    <property type="entry name" value="P-loop_NTPase"/>
</dbReference>
<sequence>MTPHLLKPARFTAPLSPDFPSLWDRYEKIIQIVWRVAFGYTLEPWQCWLLRHALEVYPKSHELAGKLRYRQVVVSIPRQSGKTEIAAALGLVALLREAKPLVIGIASTAQQASLVYNRTMEAINGNPSMKKKFDKLTEGRGIRSTTGGRYEIRAAKGSTLQGLPVSTGIVDEVHVLKSELWTALLKGMGGRHNTILVGITTAGAYEDSELLVNLYANGEKAMAGDPDFEQFGFFAWEAPESRVPTDRDELLEFLYACQPALASGRKSERAVLADLAGTPEPDVLRYDLNRFTASSNPYMPADRWMSCQRGEGYIWPAEGPLVFTFDQTPEDGYATVTAHRKTPDGRIHTELVAWLVHPTTEQLIRLAEKLWAHGPVMYAGDGYKLRPFLMELKKRNYPVWIGTATDAVNSASFLYSKVMQKGLVHGGEPLLSVQMPRAVRKQKGDVYRIDKTSSSVEIDAVIATALGAYVVEQQQERSVGVY</sequence>
<dbReference type="Proteomes" id="UP000016033">
    <property type="component" value="Unassembled WGS sequence"/>
</dbReference>
<comment type="caution">
    <text evidence="2">The sequence shown here is derived from an EMBL/GenBank/DDBJ whole genome shotgun (WGS) entry which is preliminary data.</text>
</comment>